<feature type="compositionally biased region" description="Basic and acidic residues" evidence="1">
    <location>
        <begin position="53"/>
        <end position="68"/>
    </location>
</feature>
<evidence type="ECO:0000256" key="1">
    <source>
        <dbReference type="SAM" id="MobiDB-lite"/>
    </source>
</evidence>
<reference evidence="2" key="1">
    <citation type="journal article" date="2019" name="Environ. Microbiol.">
        <title>Fungal ecological strategies reflected in gene transcription - a case study of two litter decomposers.</title>
        <authorList>
            <person name="Barbi F."/>
            <person name="Kohler A."/>
            <person name="Barry K."/>
            <person name="Baskaran P."/>
            <person name="Daum C."/>
            <person name="Fauchery L."/>
            <person name="Ihrmark K."/>
            <person name="Kuo A."/>
            <person name="LaButti K."/>
            <person name="Lipzen A."/>
            <person name="Morin E."/>
            <person name="Grigoriev I.V."/>
            <person name="Henrissat B."/>
            <person name="Lindahl B."/>
            <person name="Martin F."/>
        </authorList>
    </citation>
    <scope>NUCLEOTIDE SEQUENCE</scope>
    <source>
        <strain evidence="2">JB14</strain>
    </source>
</reference>
<feature type="region of interest" description="Disordered" evidence="1">
    <location>
        <begin position="1"/>
        <end position="79"/>
    </location>
</feature>
<dbReference type="OrthoDB" id="2666777at2759"/>
<dbReference type="AlphaFoldDB" id="A0A6A4H1I9"/>
<keyword evidence="3" id="KW-1185">Reference proteome</keyword>
<evidence type="ECO:0000313" key="3">
    <source>
        <dbReference type="Proteomes" id="UP000799118"/>
    </source>
</evidence>
<dbReference type="Proteomes" id="UP000799118">
    <property type="component" value="Unassembled WGS sequence"/>
</dbReference>
<evidence type="ECO:0000313" key="2">
    <source>
        <dbReference type="EMBL" id="KAE9391205.1"/>
    </source>
</evidence>
<proteinExistence type="predicted"/>
<protein>
    <submittedName>
        <fullName evidence="2">Uncharacterized protein</fullName>
    </submittedName>
</protein>
<gene>
    <name evidence="2" type="ORF">BT96DRAFT_945556</name>
</gene>
<accession>A0A6A4H1I9</accession>
<name>A0A6A4H1I9_9AGAR</name>
<dbReference type="EMBL" id="ML769633">
    <property type="protein sequence ID" value="KAE9391205.1"/>
    <property type="molecule type" value="Genomic_DNA"/>
</dbReference>
<sequence>MPETSNTPICLSPHAHCGSTWPSSTEGERDGSRDKSRRHRVTIEEVSDEEMEERVSQKRGRESDDKWTHRPHLHHAHSVGDGAHEKHWMKIPLKMWYTSGPIVLHVLAENDVLVQVDACYTQKYSSKTGCDPPQIHLNTFFIPEAEVRAWKQRVDSVCQ</sequence>
<organism evidence="2 3">
    <name type="scientific">Gymnopus androsaceus JB14</name>
    <dbReference type="NCBI Taxonomy" id="1447944"/>
    <lineage>
        <taxon>Eukaryota</taxon>
        <taxon>Fungi</taxon>
        <taxon>Dikarya</taxon>
        <taxon>Basidiomycota</taxon>
        <taxon>Agaricomycotina</taxon>
        <taxon>Agaricomycetes</taxon>
        <taxon>Agaricomycetidae</taxon>
        <taxon>Agaricales</taxon>
        <taxon>Marasmiineae</taxon>
        <taxon>Omphalotaceae</taxon>
        <taxon>Gymnopus</taxon>
    </lineage>
</organism>